<protein>
    <submittedName>
        <fullName evidence="1">Uncharacterized protein</fullName>
    </submittedName>
</protein>
<reference evidence="1 2" key="1">
    <citation type="submission" date="2021-01" db="EMBL/GenBank/DDBJ databases">
        <title>FDA dAtabase for Regulatory Grade micrObial Sequences (FDA-ARGOS): Supporting development and validation of Infectious Disease Dx tests.</title>
        <authorList>
            <person name="Sproer C."/>
            <person name="Gronow S."/>
            <person name="Severitt S."/>
            <person name="Schroder I."/>
            <person name="Tallon L."/>
            <person name="Sadzewicz L."/>
            <person name="Zhao X."/>
            <person name="Boylan J."/>
            <person name="Ott S."/>
            <person name="Bowen H."/>
            <person name="Vavikolanu K."/>
            <person name="Mehta A."/>
            <person name="Aluvathingal J."/>
            <person name="Nadendla S."/>
            <person name="Lowell S."/>
            <person name="Myers T."/>
            <person name="Yan Y."/>
            <person name="Sichtig H."/>
        </authorList>
    </citation>
    <scope>NUCLEOTIDE SEQUENCE [LARGE SCALE GENOMIC DNA]</scope>
    <source>
        <strain evidence="1 2">FDAARGOS_1131</strain>
    </source>
</reference>
<evidence type="ECO:0000313" key="1">
    <source>
        <dbReference type="EMBL" id="QQT99120.1"/>
    </source>
</evidence>
<sequence length="124" mass="14413">MITFKNNNWQPTTVAFIQSLVWSKKDVTITFLCQEKEEGKGWPNREEVFVAVEVQFKNCTQVKLNFEGDSLQPAFGFEILDVSANGWENVNFQIEEYENHCIGFYCEVVEVLPVFSKTTLKLYE</sequence>
<evidence type="ECO:0000313" key="2">
    <source>
        <dbReference type="Proteomes" id="UP000596202"/>
    </source>
</evidence>
<accession>A0A9Q6ZB13</accession>
<name>A0A9Q6ZB13_MYROD</name>
<dbReference type="OrthoDB" id="1447840at2"/>
<dbReference type="AlphaFoldDB" id="A0A9Q6ZB13"/>
<organism evidence="1 2">
    <name type="scientific">Myroides odoratus</name>
    <name type="common">Flavobacterium odoratum</name>
    <dbReference type="NCBI Taxonomy" id="256"/>
    <lineage>
        <taxon>Bacteria</taxon>
        <taxon>Pseudomonadati</taxon>
        <taxon>Bacteroidota</taxon>
        <taxon>Flavobacteriia</taxon>
        <taxon>Flavobacteriales</taxon>
        <taxon>Flavobacteriaceae</taxon>
        <taxon>Myroides</taxon>
    </lineage>
</organism>
<dbReference type="EMBL" id="CP068108">
    <property type="protein sequence ID" value="QQT99120.1"/>
    <property type="molecule type" value="Genomic_DNA"/>
</dbReference>
<dbReference type="RefSeq" id="WP_002986804.1">
    <property type="nucleotide sequence ID" value="NZ_CP068108.1"/>
</dbReference>
<proteinExistence type="predicted"/>
<dbReference type="Proteomes" id="UP000596202">
    <property type="component" value="Chromosome"/>
</dbReference>
<gene>
    <name evidence="1" type="ORF">I6I88_12970</name>
</gene>
<dbReference type="GeneID" id="93528580"/>